<evidence type="ECO:0000313" key="2">
    <source>
        <dbReference type="Proteomes" id="UP001055811"/>
    </source>
</evidence>
<protein>
    <submittedName>
        <fullName evidence="1">Uncharacterized protein</fullName>
    </submittedName>
</protein>
<gene>
    <name evidence="1" type="ORF">L2E82_22876</name>
</gene>
<name>A0ACB9DYZ4_CICIN</name>
<accession>A0ACB9DYZ4</accession>
<reference evidence="1 2" key="2">
    <citation type="journal article" date="2022" name="Mol. Ecol. Resour.">
        <title>The genomes of chicory, endive, great burdock and yacon provide insights into Asteraceae paleo-polyploidization history and plant inulin production.</title>
        <authorList>
            <person name="Fan W."/>
            <person name="Wang S."/>
            <person name="Wang H."/>
            <person name="Wang A."/>
            <person name="Jiang F."/>
            <person name="Liu H."/>
            <person name="Zhao H."/>
            <person name="Xu D."/>
            <person name="Zhang Y."/>
        </authorList>
    </citation>
    <scope>NUCLEOTIDE SEQUENCE [LARGE SCALE GENOMIC DNA]</scope>
    <source>
        <strain evidence="2">cv. Punajuju</strain>
        <tissue evidence="1">Leaves</tissue>
    </source>
</reference>
<sequence>MIFNLLKFFYNSHELFNVVKEKGHIIHFSSFVRVLHLLLEQSNCYTILGVDDAKQFRIAMNHVEPVIDEGDDDNELALAIVLQGFYKTIALLVRNGSGRPGNFPLTRQGSIYSLTFDELQNTMGSISKDFGSMNMDELLKNIWNADEMQTIGSSIGTTVQDRGGIAGANLQRQGSLTLPRTLSPELHFWFLVFGGSMKKKEQLDE</sequence>
<keyword evidence="2" id="KW-1185">Reference proteome</keyword>
<dbReference type="Proteomes" id="UP001055811">
    <property type="component" value="Linkage Group LG04"/>
</dbReference>
<organism evidence="1 2">
    <name type="scientific">Cichorium intybus</name>
    <name type="common">Chicory</name>
    <dbReference type="NCBI Taxonomy" id="13427"/>
    <lineage>
        <taxon>Eukaryota</taxon>
        <taxon>Viridiplantae</taxon>
        <taxon>Streptophyta</taxon>
        <taxon>Embryophyta</taxon>
        <taxon>Tracheophyta</taxon>
        <taxon>Spermatophyta</taxon>
        <taxon>Magnoliopsida</taxon>
        <taxon>eudicotyledons</taxon>
        <taxon>Gunneridae</taxon>
        <taxon>Pentapetalae</taxon>
        <taxon>asterids</taxon>
        <taxon>campanulids</taxon>
        <taxon>Asterales</taxon>
        <taxon>Asteraceae</taxon>
        <taxon>Cichorioideae</taxon>
        <taxon>Cichorieae</taxon>
        <taxon>Cichoriinae</taxon>
        <taxon>Cichorium</taxon>
    </lineage>
</organism>
<comment type="caution">
    <text evidence="1">The sequence shown here is derived from an EMBL/GenBank/DDBJ whole genome shotgun (WGS) entry which is preliminary data.</text>
</comment>
<proteinExistence type="predicted"/>
<dbReference type="EMBL" id="CM042012">
    <property type="protein sequence ID" value="KAI3751785.1"/>
    <property type="molecule type" value="Genomic_DNA"/>
</dbReference>
<reference evidence="2" key="1">
    <citation type="journal article" date="2022" name="Mol. Ecol. Resour.">
        <title>The genomes of chicory, endive, great burdock and yacon provide insights into Asteraceae palaeo-polyploidization history and plant inulin production.</title>
        <authorList>
            <person name="Fan W."/>
            <person name="Wang S."/>
            <person name="Wang H."/>
            <person name="Wang A."/>
            <person name="Jiang F."/>
            <person name="Liu H."/>
            <person name="Zhao H."/>
            <person name="Xu D."/>
            <person name="Zhang Y."/>
        </authorList>
    </citation>
    <scope>NUCLEOTIDE SEQUENCE [LARGE SCALE GENOMIC DNA]</scope>
    <source>
        <strain evidence="2">cv. Punajuju</strain>
    </source>
</reference>
<evidence type="ECO:0000313" key="1">
    <source>
        <dbReference type="EMBL" id="KAI3751785.1"/>
    </source>
</evidence>